<sequence>FTMADDYTFENQSAAQAPFAELLSSFFRHADDPTSNRYLDLFTSNGQLNFGPTVAIGKEAIQISREHSLNPERGPLVAQRHRLRKIFLPLGVSSPGKQEVFANGSVSYWLKSGRQVDCNWASWVVFHDQGEGNWQADFYEVYLSTSELYDAIREMVNPA</sequence>
<name>A0A072PTR6_9EURO</name>
<dbReference type="RefSeq" id="XP_013261510.1">
    <property type="nucleotide sequence ID" value="XM_013406056.1"/>
</dbReference>
<protein>
    <recommendedName>
        <fullName evidence="3">SnoaL-like domain-containing protein</fullName>
    </recommendedName>
</protein>
<evidence type="ECO:0000313" key="2">
    <source>
        <dbReference type="Proteomes" id="UP000027920"/>
    </source>
</evidence>
<comment type="caution">
    <text evidence="1">The sequence shown here is derived from an EMBL/GenBank/DDBJ whole genome shotgun (WGS) entry which is preliminary data.</text>
</comment>
<dbReference type="AlphaFoldDB" id="A0A072PTR6"/>
<gene>
    <name evidence="1" type="ORF">A1O9_03763</name>
</gene>
<dbReference type="GeneID" id="25278697"/>
<dbReference type="VEuPathDB" id="FungiDB:A1O9_03763"/>
<dbReference type="EMBL" id="AMGV01000003">
    <property type="protein sequence ID" value="KEF58920.1"/>
    <property type="molecule type" value="Genomic_DNA"/>
</dbReference>
<reference evidence="1 2" key="1">
    <citation type="submission" date="2013-03" db="EMBL/GenBank/DDBJ databases">
        <title>The Genome Sequence of Exophiala aquamarina CBS 119918.</title>
        <authorList>
            <consortium name="The Broad Institute Genomics Platform"/>
            <person name="Cuomo C."/>
            <person name="de Hoog S."/>
            <person name="Gorbushina A."/>
            <person name="Walker B."/>
            <person name="Young S.K."/>
            <person name="Zeng Q."/>
            <person name="Gargeya S."/>
            <person name="Fitzgerald M."/>
            <person name="Haas B."/>
            <person name="Abouelleil A."/>
            <person name="Allen A.W."/>
            <person name="Alvarado L."/>
            <person name="Arachchi H.M."/>
            <person name="Berlin A.M."/>
            <person name="Chapman S.B."/>
            <person name="Gainer-Dewar J."/>
            <person name="Goldberg J."/>
            <person name="Griggs A."/>
            <person name="Gujja S."/>
            <person name="Hansen M."/>
            <person name="Howarth C."/>
            <person name="Imamovic A."/>
            <person name="Ireland A."/>
            <person name="Larimer J."/>
            <person name="McCowan C."/>
            <person name="Murphy C."/>
            <person name="Pearson M."/>
            <person name="Poon T.W."/>
            <person name="Priest M."/>
            <person name="Roberts A."/>
            <person name="Saif S."/>
            <person name="Shea T."/>
            <person name="Sisk P."/>
            <person name="Sykes S."/>
            <person name="Wortman J."/>
            <person name="Nusbaum C."/>
            <person name="Birren B."/>
        </authorList>
    </citation>
    <scope>NUCLEOTIDE SEQUENCE [LARGE SCALE GENOMIC DNA]</scope>
    <source>
        <strain evidence="1 2">CBS 119918</strain>
    </source>
</reference>
<proteinExistence type="predicted"/>
<evidence type="ECO:0008006" key="3">
    <source>
        <dbReference type="Google" id="ProtNLM"/>
    </source>
</evidence>
<keyword evidence="2" id="KW-1185">Reference proteome</keyword>
<dbReference type="HOGENOM" id="CLU_1644660_0_0_1"/>
<accession>A0A072PTR6</accession>
<feature type="non-terminal residue" evidence="1">
    <location>
        <position position="1"/>
    </location>
</feature>
<evidence type="ECO:0000313" key="1">
    <source>
        <dbReference type="EMBL" id="KEF58920.1"/>
    </source>
</evidence>
<feature type="non-terminal residue" evidence="1">
    <location>
        <position position="159"/>
    </location>
</feature>
<dbReference type="Proteomes" id="UP000027920">
    <property type="component" value="Unassembled WGS sequence"/>
</dbReference>
<organism evidence="1 2">
    <name type="scientific">Exophiala aquamarina CBS 119918</name>
    <dbReference type="NCBI Taxonomy" id="1182545"/>
    <lineage>
        <taxon>Eukaryota</taxon>
        <taxon>Fungi</taxon>
        <taxon>Dikarya</taxon>
        <taxon>Ascomycota</taxon>
        <taxon>Pezizomycotina</taxon>
        <taxon>Eurotiomycetes</taxon>
        <taxon>Chaetothyriomycetidae</taxon>
        <taxon>Chaetothyriales</taxon>
        <taxon>Herpotrichiellaceae</taxon>
        <taxon>Exophiala</taxon>
    </lineage>
</organism>
<dbReference type="OrthoDB" id="3468019at2759"/>